<evidence type="ECO:0000313" key="4">
    <source>
        <dbReference type="Proteomes" id="UP001283361"/>
    </source>
</evidence>
<evidence type="ECO:0000313" key="3">
    <source>
        <dbReference type="EMBL" id="KAK3783823.1"/>
    </source>
</evidence>
<feature type="region of interest" description="Disordered" evidence="1">
    <location>
        <begin position="73"/>
        <end position="93"/>
    </location>
</feature>
<gene>
    <name evidence="3" type="ORF">RRG08_063484</name>
</gene>
<dbReference type="Proteomes" id="UP001283361">
    <property type="component" value="Unassembled WGS sequence"/>
</dbReference>
<reference evidence="3" key="1">
    <citation type="journal article" date="2023" name="G3 (Bethesda)">
        <title>A reference genome for the long-term kleptoplast-retaining sea slug Elysia crispata morphotype clarki.</title>
        <authorList>
            <person name="Eastman K.E."/>
            <person name="Pendleton A.L."/>
            <person name="Shaikh M.A."/>
            <person name="Suttiyut T."/>
            <person name="Ogas R."/>
            <person name="Tomko P."/>
            <person name="Gavelis G."/>
            <person name="Widhalm J.R."/>
            <person name="Wisecaver J.H."/>
        </authorList>
    </citation>
    <scope>NUCLEOTIDE SEQUENCE</scope>
    <source>
        <strain evidence="3">ECLA1</strain>
    </source>
</reference>
<feature type="chain" id="PRO_5041988896" description="Secreted protein" evidence="2">
    <location>
        <begin position="27"/>
        <end position="148"/>
    </location>
</feature>
<name>A0AAE1DW82_9GAST</name>
<sequence length="148" mass="16305">MCIASQRCSTLCVFVSLLSCSCCSQSNQLSQRKRDLKLIPWLYGRIDHNLLQDPVNLISTPPCLPSPREMRIASSPSSLPDWSGGPEGTRDPNLWPGRTMQITVLCWGWAGILCPGLASENGGEGRICQAAFKMVAVSKDLRYEGRIH</sequence>
<keyword evidence="4" id="KW-1185">Reference proteome</keyword>
<proteinExistence type="predicted"/>
<dbReference type="EMBL" id="JAWDGP010002355">
    <property type="protein sequence ID" value="KAK3783823.1"/>
    <property type="molecule type" value="Genomic_DNA"/>
</dbReference>
<feature type="signal peptide" evidence="2">
    <location>
        <begin position="1"/>
        <end position="26"/>
    </location>
</feature>
<evidence type="ECO:0000256" key="2">
    <source>
        <dbReference type="SAM" id="SignalP"/>
    </source>
</evidence>
<protein>
    <recommendedName>
        <fullName evidence="5">Secreted protein</fullName>
    </recommendedName>
</protein>
<accession>A0AAE1DW82</accession>
<dbReference type="PROSITE" id="PS51257">
    <property type="entry name" value="PROKAR_LIPOPROTEIN"/>
    <property type="match status" value="1"/>
</dbReference>
<keyword evidence="2" id="KW-0732">Signal</keyword>
<dbReference type="AlphaFoldDB" id="A0AAE1DW82"/>
<evidence type="ECO:0000256" key="1">
    <source>
        <dbReference type="SAM" id="MobiDB-lite"/>
    </source>
</evidence>
<organism evidence="3 4">
    <name type="scientific">Elysia crispata</name>
    <name type="common">lettuce slug</name>
    <dbReference type="NCBI Taxonomy" id="231223"/>
    <lineage>
        <taxon>Eukaryota</taxon>
        <taxon>Metazoa</taxon>
        <taxon>Spiralia</taxon>
        <taxon>Lophotrochozoa</taxon>
        <taxon>Mollusca</taxon>
        <taxon>Gastropoda</taxon>
        <taxon>Heterobranchia</taxon>
        <taxon>Euthyneura</taxon>
        <taxon>Panpulmonata</taxon>
        <taxon>Sacoglossa</taxon>
        <taxon>Placobranchoidea</taxon>
        <taxon>Plakobranchidae</taxon>
        <taxon>Elysia</taxon>
    </lineage>
</organism>
<comment type="caution">
    <text evidence="3">The sequence shown here is derived from an EMBL/GenBank/DDBJ whole genome shotgun (WGS) entry which is preliminary data.</text>
</comment>
<evidence type="ECO:0008006" key="5">
    <source>
        <dbReference type="Google" id="ProtNLM"/>
    </source>
</evidence>